<protein>
    <submittedName>
        <fullName evidence="3">Uncharacterized protein</fullName>
    </submittedName>
</protein>
<organism evidence="3 4">
    <name type="scientific">Paramecium octaurelia</name>
    <dbReference type="NCBI Taxonomy" id="43137"/>
    <lineage>
        <taxon>Eukaryota</taxon>
        <taxon>Sar</taxon>
        <taxon>Alveolata</taxon>
        <taxon>Ciliophora</taxon>
        <taxon>Intramacronucleata</taxon>
        <taxon>Oligohymenophorea</taxon>
        <taxon>Peniculida</taxon>
        <taxon>Parameciidae</taxon>
        <taxon>Paramecium</taxon>
    </lineage>
</organism>
<evidence type="ECO:0000256" key="1">
    <source>
        <dbReference type="SAM" id="Coils"/>
    </source>
</evidence>
<reference evidence="3" key="1">
    <citation type="submission" date="2021-01" db="EMBL/GenBank/DDBJ databases">
        <authorList>
            <consortium name="Genoscope - CEA"/>
            <person name="William W."/>
        </authorList>
    </citation>
    <scope>NUCLEOTIDE SEQUENCE</scope>
</reference>
<evidence type="ECO:0000256" key="2">
    <source>
        <dbReference type="SAM" id="MobiDB-lite"/>
    </source>
</evidence>
<evidence type="ECO:0000313" key="4">
    <source>
        <dbReference type="Proteomes" id="UP000683925"/>
    </source>
</evidence>
<dbReference type="OMA" id="PVEGFYQ"/>
<keyword evidence="4" id="KW-1185">Reference proteome</keyword>
<feature type="compositionally biased region" description="Low complexity" evidence="2">
    <location>
        <begin position="260"/>
        <end position="274"/>
    </location>
</feature>
<sequence length="574" mass="68451">MSGREFHFYRRRDKYPRQDSFVEQQSTPNFVEDGSFVGTLERKIQHQNQTINNLIKAFEDSRLEQQRQIQYLERLKQAEEQKYSIQILEELKTLKQKIKKIEQSPPVLQSTPQIYQQPFFPPLPGQFQQGYPPQQYNYAQVPYSQNPFHQQSQPIQPQQYLNNQQQVKPKRPKEMDTLHKFLLKMLHEKEQQKNKDKKPKDNSDIRYVTDIESSQNYASNRQTQQTPLLKSRSQRRSQKLKQDGIRQGHSENSQYKIRKQSQLSQQQSLGAGSQKPSSKKLVLSQLRLKQLMRKFKGAVIYFWVALTYLKFCKKIWNQKLVSFKQYSQDQIGSYDSQFNYLSVISQFYRECTLKKQLDKSWVFTQTIDIQARCQTMLNALEIFFRYLIVQPLDLTKEHIEFMRKFSLPKGYMLIGHSKYVTSRMNLRPNNTLNIETPEQSQMLLMEYSFIQILLPQIVEADFWKKLVNYKEALKVFVSVLHYLFIDRFYNLPLSKQQLPFNKDYVPIFDFTRNPVEGFYQLIDSNNPQYVESKEEVILGLYSKAQLHPLILHVGFKKVQENFKQYCDLIYSLIK</sequence>
<proteinExistence type="predicted"/>
<feature type="compositionally biased region" description="Basic and acidic residues" evidence="2">
    <location>
        <begin position="240"/>
        <end position="249"/>
    </location>
</feature>
<evidence type="ECO:0000313" key="3">
    <source>
        <dbReference type="EMBL" id="CAD8135006.1"/>
    </source>
</evidence>
<comment type="caution">
    <text evidence="3">The sequence shown here is derived from an EMBL/GenBank/DDBJ whole genome shotgun (WGS) entry which is preliminary data.</text>
</comment>
<dbReference type="EMBL" id="CAJJDP010000005">
    <property type="protein sequence ID" value="CAD8135006.1"/>
    <property type="molecule type" value="Genomic_DNA"/>
</dbReference>
<keyword evidence="1" id="KW-0175">Coiled coil</keyword>
<feature type="compositionally biased region" description="Polar residues" evidence="2">
    <location>
        <begin position="211"/>
        <end position="228"/>
    </location>
</feature>
<name>A0A8S1S4E0_PAROT</name>
<dbReference type="AlphaFoldDB" id="A0A8S1S4E0"/>
<dbReference type="Proteomes" id="UP000683925">
    <property type="component" value="Unassembled WGS sequence"/>
</dbReference>
<gene>
    <name evidence="3" type="ORF">POCTA_138.1.T0060170</name>
</gene>
<dbReference type="OrthoDB" id="302066at2759"/>
<feature type="coiled-coil region" evidence="1">
    <location>
        <begin position="62"/>
        <end position="104"/>
    </location>
</feature>
<accession>A0A8S1S4E0</accession>
<feature type="region of interest" description="Disordered" evidence="2">
    <location>
        <begin position="210"/>
        <end position="275"/>
    </location>
</feature>